<keyword evidence="1" id="KW-1133">Transmembrane helix</keyword>
<gene>
    <name evidence="3" type="ORF">CMUST_05330</name>
</gene>
<dbReference type="NCBIfam" id="TIGR03769">
    <property type="entry name" value="P_ac_wall_RPT"/>
    <property type="match status" value="1"/>
</dbReference>
<dbReference type="STRING" id="571915.CMUST_05330"/>
<evidence type="ECO:0000313" key="3">
    <source>
        <dbReference type="EMBL" id="AKK05404.1"/>
    </source>
</evidence>
<name>A0A0G3GW67_9CORY</name>
<evidence type="ECO:0000256" key="2">
    <source>
        <dbReference type="SAM" id="SignalP"/>
    </source>
</evidence>
<protein>
    <submittedName>
        <fullName evidence="3">Actinobacterial surface-anchored protein domain</fullName>
    </submittedName>
</protein>
<proteinExistence type="predicted"/>
<dbReference type="RefSeq" id="WP_052844540.1">
    <property type="nucleotide sequence ID" value="NZ_CP011542.1"/>
</dbReference>
<sequence>MKLRTRLTATVAAVATAAALSTSGVAHAQETTLSKGHVDVFHVSATDDGGLKLNMKEDITGIAVERDAESAVLEANSRAWTAETKNLDFVGKEAVYLPLSQAENPEVLFPGWDTTKVRTKNFKEIDLKIKEFSGPGELYLFNRDGGKANPVAADGNYKIASGSVIPVKFPTHAHAGWVFTKPGTYTMKVEATGNGKTSNTATYTFKVAEKEKSGAAPAPAPGDTSKPSSISTGGIIGIVIAVLGVLGAAIAALMGGKLPRF</sequence>
<evidence type="ECO:0000313" key="4">
    <source>
        <dbReference type="Proteomes" id="UP000035199"/>
    </source>
</evidence>
<dbReference type="InterPro" id="IPR022435">
    <property type="entry name" value="Surface-anchored_actinobac"/>
</dbReference>
<dbReference type="KEGG" id="cmv:CMUST_05330"/>
<reference evidence="4" key="2">
    <citation type="submission" date="2015-05" db="EMBL/GenBank/DDBJ databases">
        <title>Complete genome sequence of Corynebacterium mustelae DSM 45274, isolated from various tissues of a male ferret with lethal sepsis.</title>
        <authorList>
            <person name="Ruckert C."/>
            <person name="Albersmeier A."/>
            <person name="Winkler A."/>
            <person name="Tauch A."/>
        </authorList>
    </citation>
    <scope>NUCLEOTIDE SEQUENCE [LARGE SCALE GENOMIC DNA]</scope>
    <source>
        <strain evidence="4">DSM 45274</strain>
    </source>
</reference>
<keyword evidence="2" id="KW-0732">Signal</keyword>
<dbReference type="EMBL" id="CP011542">
    <property type="protein sequence ID" value="AKK05404.1"/>
    <property type="molecule type" value="Genomic_DNA"/>
</dbReference>
<keyword evidence="4" id="KW-1185">Reference proteome</keyword>
<dbReference type="OrthoDB" id="4424311at2"/>
<feature type="chain" id="PRO_5005184507" evidence="2">
    <location>
        <begin position="29"/>
        <end position="261"/>
    </location>
</feature>
<keyword evidence="1" id="KW-0472">Membrane</keyword>
<dbReference type="CDD" id="cd00146">
    <property type="entry name" value="PKD"/>
    <property type="match status" value="1"/>
</dbReference>
<feature type="transmembrane region" description="Helical" evidence="1">
    <location>
        <begin position="234"/>
        <end position="255"/>
    </location>
</feature>
<dbReference type="AlphaFoldDB" id="A0A0G3GW67"/>
<feature type="signal peptide" evidence="2">
    <location>
        <begin position="1"/>
        <end position="28"/>
    </location>
</feature>
<dbReference type="Proteomes" id="UP000035199">
    <property type="component" value="Chromosome"/>
</dbReference>
<dbReference type="NCBIfam" id="NF038134">
    <property type="entry name" value="choice_anch_M"/>
    <property type="match status" value="1"/>
</dbReference>
<evidence type="ECO:0000256" key="1">
    <source>
        <dbReference type="SAM" id="Phobius"/>
    </source>
</evidence>
<keyword evidence="1" id="KW-0812">Transmembrane</keyword>
<reference evidence="3 4" key="1">
    <citation type="journal article" date="2015" name="Genome Announc.">
        <title>Complete Genome Sequence of the Type Strain Corynebacterium mustelae DSM 45274, Isolated from Various Tissues of a Male Ferret with Lethal Sepsis.</title>
        <authorList>
            <person name="Ruckert C."/>
            <person name="Eimer J."/>
            <person name="Winkler A."/>
            <person name="Tauch A."/>
        </authorList>
    </citation>
    <scope>NUCLEOTIDE SEQUENCE [LARGE SCALE GENOMIC DNA]</scope>
    <source>
        <strain evidence="3 4">DSM 45274</strain>
    </source>
</reference>
<accession>A0A0G3GW67</accession>
<dbReference type="PATRIC" id="fig|571915.4.peg.1129"/>
<organism evidence="3 4">
    <name type="scientific">Corynebacterium mustelae</name>
    <dbReference type="NCBI Taxonomy" id="571915"/>
    <lineage>
        <taxon>Bacteria</taxon>
        <taxon>Bacillati</taxon>
        <taxon>Actinomycetota</taxon>
        <taxon>Actinomycetes</taxon>
        <taxon>Mycobacteriales</taxon>
        <taxon>Corynebacteriaceae</taxon>
        <taxon>Corynebacterium</taxon>
    </lineage>
</organism>